<dbReference type="Proteomes" id="UP000611521">
    <property type="component" value="Unassembled WGS sequence"/>
</dbReference>
<sequence>MISFPSGWAPGTWRITGTSLDAGWLALPAFETSAEAAAWVGENTALLQTAWAQHWSPDAEPLVREILRAGLAHRRSDDALAFQVWPAQHPVCVFVHVVMARGDGEPPGPGDGILFESEGLGPGVLVPRAERIGDADALGYDIVFAFDDDVVVIVSVEPTFADLLGIVSPSIQAFTASLQLVGPDERTRRARAPRLLEAQHADTWVDSLTAS</sequence>
<dbReference type="EMBL" id="JACSPX010000001">
    <property type="protein sequence ID" value="MBD8011503.1"/>
    <property type="molecule type" value="Genomic_DNA"/>
</dbReference>
<dbReference type="RefSeq" id="WP_191712199.1">
    <property type="nucleotide sequence ID" value="NZ_JACSPX010000001.1"/>
</dbReference>
<proteinExistence type="predicted"/>
<keyword evidence="2" id="KW-1185">Reference proteome</keyword>
<gene>
    <name evidence="1" type="ORF">H9633_04245</name>
</gene>
<evidence type="ECO:0008006" key="3">
    <source>
        <dbReference type="Google" id="ProtNLM"/>
    </source>
</evidence>
<reference evidence="1 2" key="1">
    <citation type="submission" date="2020-08" db="EMBL/GenBank/DDBJ databases">
        <title>A Genomic Blueprint of the Chicken Gut Microbiome.</title>
        <authorList>
            <person name="Gilroy R."/>
            <person name="Ravi A."/>
            <person name="Getino M."/>
            <person name="Pursley I."/>
            <person name="Horton D.L."/>
            <person name="Alikhan N.-F."/>
            <person name="Baker D."/>
            <person name="Gharbi K."/>
            <person name="Hall N."/>
            <person name="Watson M."/>
            <person name="Adriaenssens E.M."/>
            <person name="Foster-Nyarko E."/>
            <person name="Jarju S."/>
            <person name="Secka A."/>
            <person name="Antonio M."/>
            <person name="Oren A."/>
            <person name="Chaudhuri R."/>
            <person name="La Ragione R.M."/>
            <person name="Hildebrand F."/>
            <person name="Pallen M.J."/>
        </authorList>
    </citation>
    <scope>NUCLEOTIDE SEQUENCE [LARGE SCALE GENOMIC DNA]</scope>
    <source>
        <strain evidence="1 2">Re1</strain>
    </source>
</reference>
<accession>A0ABR8W3E1</accession>
<evidence type="ECO:0000313" key="2">
    <source>
        <dbReference type="Proteomes" id="UP000611521"/>
    </source>
</evidence>
<protein>
    <recommendedName>
        <fullName evidence="3">SUKH-4 immunity protein</fullName>
    </recommendedName>
</protein>
<evidence type="ECO:0000313" key="1">
    <source>
        <dbReference type="EMBL" id="MBD8011503.1"/>
    </source>
</evidence>
<organism evidence="1 2">
    <name type="scientific">Microbacterium commune</name>
    <dbReference type="NCBI Taxonomy" id="2762219"/>
    <lineage>
        <taxon>Bacteria</taxon>
        <taxon>Bacillati</taxon>
        <taxon>Actinomycetota</taxon>
        <taxon>Actinomycetes</taxon>
        <taxon>Micrococcales</taxon>
        <taxon>Microbacteriaceae</taxon>
        <taxon>Microbacterium</taxon>
    </lineage>
</organism>
<name>A0ABR8W3E1_9MICO</name>
<comment type="caution">
    <text evidence="1">The sequence shown here is derived from an EMBL/GenBank/DDBJ whole genome shotgun (WGS) entry which is preliminary data.</text>
</comment>